<reference evidence="3" key="1">
    <citation type="submission" date="2023-11" db="EMBL/GenBank/DDBJ databases">
        <authorList>
            <person name="Alioto T."/>
            <person name="Alioto T."/>
            <person name="Gomez Garrido J."/>
        </authorList>
    </citation>
    <scope>NUCLEOTIDE SEQUENCE</scope>
</reference>
<comment type="caution">
    <text evidence="3">The sequence shown here is derived from an EMBL/GenBank/DDBJ whole genome shotgun (WGS) entry which is preliminary data.</text>
</comment>
<keyword evidence="4" id="KW-1185">Reference proteome</keyword>
<evidence type="ECO:0000256" key="2">
    <source>
        <dbReference type="SAM" id="SignalP"/>
    </source>
</evidence>
<keyword evidence="1" id="KW-0175">Coiled coil</keyword>
<dbReference type="EMBL" id="CAVMBE010000122">
    <property type="protein sequence ID" value="CAK4034536.1"/>
    <property type="molecule type" value="Genomic_DNA"/>
</dbReference>
<feature type="signal peptide" evidence="2">
    <location>
        <begin position="1"/>
        <end position="18"/>
    </location>
</feature>
<accession>A0AAI9EE02</accession>
<keyword evidence="2" id="KW-0732">Signal</keyword>
<dbReference type="Proteomes" id="UP001296104">
    <property type="component" value="Unassembled WGS sequence"/>
</dbReference>
<feature type="coiled-coil region" evidence="1">
    <location>
        <begin position="108"/>
        <end position="135"/>
    </location>
</feature>
<gene>
    <name evidence="3" type="ORF">LECACI_7A009694</name>
</gene>
<evidence type="ECO:0000313" key="4">
    <source>
        <dbReference type="Proteomes" id="UP001296104"/>
    </source>
</evidence>
<protein>
    <submittedName>
        <fullName evidence="3">Uncharacterized protein</fullName>
    </submittedName>
</protein>
<proteinExistence type="predicted"/>
<evidence type="ECO:0000313" key="3">
    <source>
        <dbReference type="EMBL" id="CAK4034536.1"/>
    </source>
</evidence>
<name>A0AAI9EE02_9PEZI</name>
<organism evidence="3 4">
    <name type="scientific">Lecanosticta acicola</name>
    <dbReference type="NCBI Taxonomy" id="111012"/>
    <lineage>
        <taxon>Eukaryota</taxon>
        <taxon>Fungi</taxon>
        <taxon>Dikarya</taxon>
        <taxon>Ascomycota</taxon>
        <taxon>Pezizomycotina</taxon>
        <taxon>Dothideomycetes</taxon>
        <taxon>Dothideomycetidae</taxon>
        <taxon>Mycosphaerellales</taxon>
        <taxon>Mycosphaerellaceae</taxon>
        <taxon>Lecanosticta</taxon>
    </lineage>
</organism>
<sequence>MKHFACPVLLVAAAVAAPAPVTKRGEVAERAPIAEAFASTFPGFYGKSEEDVAKFITKGAQVTTETSAQAAKWTRDATEAGDEVNYAIAMSKRSLHISKRMSEDEEWVEKEYERADSLARRAARLRREAVAAAETASEGKGTAEEVRFQSFAALNAKREAETALEEVAEAYATVAYALKIRSSPQSVEFFTTRDQTAAEGAMGRERRARRESFFANQAARKREAVHEQALKLRDEF</sequence>
<evidence type="ECO:0000256" key="1">
    <source>
        <dbReference type="SAM" id="Coils"/>
    </source>
</evidence>
<dbReference type="AlphaFoldDB" id="A0AAI9EE02"/>
<feature type="chain" id="PRO_5042517332" evidence="2">
    <location>
        <begin position="19"/>
        <end position="236"/>
    </location>
</feature>